<keyword evidence="4" id="KW-0678">Repressor</keyword>
<evidence type="ECO:0000256" key="8">
    <source>
        <dbReference type="ARBA" id="ARBA00023163"/>
    </source>
</evidence>
<dbReference type="GO" id="GO:0040029">
    <property type="term" value="P:epigenetic regulation of gene expression"/>
    <property type="evidence" value="ECO:0007669"/>
    <property type="project" value="TreeGrafter"/>
</dbReference>
<dbReference type="Pfam" id="PF00850">
    <property type="entry name" value="Hist_deacetyl"/>
    <property type="match status" value="1"/>
</dbReference>
<evidence type="ECO:0000256" key="6">
    <source>
        <dbReference type="ARBA" id="ARBA00022853"/>
    </source>
</evidence>
<keyword evidence="8" id="KW-0804">Transcription</keyword>
<dbReference type="OrthoDB" id="424012at2759"/>
<evidence type="ECO:0000256" key="5">
    <source>
        <dbReference type="ARBA" id="ARBA00022801"/>
    </source>
</evidence>
<dbReference type="EC" id="3.5.1.98" evidence="3"/>
<keyword evidence="12" id="KW-1185">Reference proteome</keyword>
<protein>
    <recommendedName>
        <fullName evidence="3">histone deacetylase</fullName>
        <ecNumber evidence="3">3.5.1.98</ecNumber>
    </recommendedName>
</protein>
<evidence type="ECO:0000256" key="7">
    <source>
        <dbReference type="ARBA" id="ARBA00023015"/>
    </source>
</evidence>
<dbReference type="InterPro" id="IPR037138">
    <property type="entry name" value="His_deacetylse_dom_sf"/>
</dbReference>
<keyword evidence="6" id="KW-0156">Chromatin regulator</keyword>
<sequence length="369" mass="39445">MLFAGILGWAGDEYIGPGVSFFTSSVGGGLGWALLGGEEVRVQDLPEDGGKDAKFVVDRPARVRSIISTLESSSVGRKVQPSPPSSSLEKLSKKRDDIISKIHDSSYVSSVKLVSSRCESTGKPQRLRQSYSRTLVDKHSNSAALAAASTLMYCASTATNNSPSFAVVRPPSHHATHQRGMGGCLLNSVACAAFHSLEKYGSVGIVDFDAHHGNGIANCVQEEVRIKYVSIHEGISRNVMNQRRPEYDPRSPSEIDTGPNGNIKNIELSKGGGRDAMEAALTAGLEFLEGCDILLVAAGFDAHEKDVTSGLMLKSEDYKMVGEKLREFGTPLAVGLEGGYTQELAGERDGSDSVLSDCLLYFVDGIEGR</sequence>
<dbReference type="AlphaFoldDB" id="A0A9W7AFT6"/>
<keyword evidence="5" id="KW-0378">Hydrolase</keyword>
<evidence type="ECO:0000313" key="12">
    <source>
        <dbReference type="Proteomes" id="UP001165085"/>
    </source>
</evidence>
<evidence type="ECO:0000256" key="9">
    <source>
        <dbReference type="ARBA" id="ARBA00023242"/>
    </source>
</evidence>
<evidence type="ECO:0000259" key="10">
    <source>
        <dbReference type="Pfam" id="PF00850"/>
    </source>
</evidence>
<dbReference type="InterPro" id="IPR000286">
    <property type="entry name" value="HDACs"/>
</dbReference>
<dbReference type="PRINTS" id="PR01270">
    <property type="entry name" value="HDASUPER"/>
</dbReference>
<keyword evidence="9" id="KW-0539">Nucleus</keyword>
<name>A0A9W7AFT6_9STRA</name>
<evidence type="ECO:0000313" key="11">
    <source>
        <dbReference type="EMBL" id="GMH68617.1"/>
    </source>
</evidence>
<comment type="caution">
    <text evidence="11">The sequence shown here is derived from an EMBL/GenBank/DDBJ whole genome shotgun (WGS) entry which is preliminary data.</text>
</comment>
<evidence type="ECO:0000256" key="3">
    <source>
        <dbReference type="ARBA" id="ARBA00012111"/>
    </source>
</evidence>
<dbReference type="GO" id="GO:0000118">
    <property type="term" value="C:histone deacetylase complex"/>
    <property type="evidence" value="ECO:0007669"/>
    <property type="project" value="TreeGrafter"/>
</dbReference>
<gene>
    <name evidence="11" type="ORF">TrST_g12001</name>
</gene>
<reference evidence="12" key="1">
    <citation type="journal article" date="2023" name="Commun. Biol.">
        <title>Genome analysis of Parmales, the sister group of diatoms, reveals the evolutionary specialization of diatoms from phago-mixotrophs to photoautotrophs.</title>
        <authorList>
            <person name="Ban H."/>
            <person name="Sato S."/>
            <person name="Yoshikawa S."/>
            <person name="Yamada K."/>
            <person name="Nakamura Y."/>
            <person name="Ichinomiya M."/>
            <person name="Sato N."/>
            <person name="Blanc-Mathieu R."/>
            <person name="Endo H."/>
            <person name="Kuwata A."/>
            <person name="Ogata H."/>
        </authorList>
    </citation>
    <scope>NUCLEOTIDE SEQUENCE [LARGE SCALE GENOMIC DNA]</scope>
    <source>
        <strain evidence="12">NIES 3701</strain>
    </source>
</reference>
<evidence type="ECO:0000256" key="4">
    <source>
        <dbReference type="ARBA" id="ARBA00022491"/>
    </source>
</evidence>
<comment type="subcellular location">
    <subcellularLocation>
        <location evidence="1">Nucleus</location>
    </subcellularLocation>
</comment>
<dbReference type="PANTHER" id="PTHR10625:SF5">
    <property type="entry name" value="HISTONE DEACETYLASE"/>
    <property type="match status" value="1"/>
</dbReference>
<dbReference type="Proteomes" id="UP001165085">
    <property type="component" value="Unassembled WGS sequence"/>
</dbReference>
<keyword evidence="7" id="KW-0805">Transcription regulation</keyword>
<dbReference type="InterPro" id="IPR023801">
    <property type="entry name" value="His_deacetylse_dom"/>
</dbReference>
<evidence type="ECO:0000256" key="2">
    <source>
        <dbReference type="ARBA" id="ARBA00007738"/>
    </source>
</evidence>
<evidence type="ECO:0000256" key="1">
    <source>
        <dbReference type="ARBA" id="ARBA00004123"/>
    </source>
</evidence>
<dbReference type="Gene3D" id="3.40.800.20">
    <property type="entry name" value="Histone deacetylase domain"/>
    <property type="match status" value="1"/>
</dbReference>
<proteinExistence type="inferred from homology"/>
<dbReference type="InterPro" id="IPR023696">
    <property type="entry name" value="Ureohydrolase_dom_sf"/>
</dbReference>
<comment type="similarity">
    <text evidence="2">Belongs to the histone deacetylase family. HD type 2 subfamily.</text>
</comment>
<dbReference type="GO" id="GO:0005737">
    <property type="term" value="C:cytoplasm"/>
    <property type="evidence" value="ECO:0007669"/>
    <property type="project" value="TreeGrafter"/>
</dbReference>
<dbReference type="GO" id="GO:0141221">
    <property type="term" value="F:histone deacetylase activity, hydrolytic mechanism"/>
    <property type="evidence" value="ECO:0007669"/>
    <property type="project" value="UniProtKB-EC"/>
</dbReference>
<feature type="domain" description="Histone deacetylase" evidence="10">
    <location>
        <begin position="59"/>
        <end position="343"/>
    </location>
</feature>
<accession>A0A9W7AFT6</accession>
<dbReference type="SUPFAM" id="SSF52768">
    <property type="entry name" value="Arginase/deacetylase"/>
    <property type="match status" value="1"/>
</dbReference>
<dbReference type="EMBL" id="BRXY01000126">
    <property type="protein sequence ID" value="GMH68617.1"/>
    <property type="molecule type" value="Genomic_DNA"/>
</dbReference>
<dbReference type="PANTHER" id="PTHR10625">
    <property type="entry name" value="HISTONE DEACETYLASE HDAC1-RELATED"/>
    <property type="match status" value="1"/>
</dbReference>
<organism evidence="11 12">
    <name type="scientific">Triparma strigata</name>
    <dbReference type="NCBI Taxonomy" id="1606541"/>
    <lineage>
        <taxon>Eukaryota</taxon>
        <taxon>Sar</taxon>
        <taxon>Stramenopiles</taxon>
        <taxon>Ochrophyta</taxon>
        <taxon>Bolidophyceae</taxon>
        <taxon>Parmales</taxon>
        <taxon>Triparmaceae</taxon>
        <taxon>Triparma</taxon>
    </lineage>
</organism>